<protein>
    <submittedName>
        <fullName evidence="3">Uncharacterized protein</fullName>
    </submittedName>
</protein>
<sequence>MYKPSLTIFIVSTFAASVLAQPTYGPCGDFTRTRDPAGALETAATMSITCTPTRGVASGSCEFDAPEATGLNAVCTYNYFTAPASWVCCYDLSKATYTFATPAPGVTWSTVGPGSTVVPQFLKPECPNGALSSISSMNNQPRTCNITANVFGTASLADDLGAGFAPYICCKTTTLNNYGAVFTESSLSPKIVPLTPTAGILSVKLVGTTVQLGDDVSYIAGQLAKFPTEITLYSNTVAA</sequence>
<dbReference type="AlphaFoldDB" id="A0A914W4X0"/>
<evidence type="ECO:0000256" key="1">
    <source>
        <dbReference type="SAM" id="SignalP"/>
    </source>
</evidence>
<feature type="signal peptide" evidence="1">
    <location>
        <begin position="1"/>
        <end position="20"/>
    </location>
</feature>
<dbReference type="WBParaSite" id="PSAMB.scaffold3023size21861.g20129.t1">
    <property type="protein sequence ID" value="PSAMB.scaffold3023size21861.g20129.t1"/>
    <property type="gene ID" value="PSAMB.scaffold3023size21861.g20129"/>
</dbReference>
<name>A0A914W4X0_9BILA</name>
<proteinExistence type="predicted"/>
<reference evidence="3" key="1">
    <citation type="submission" date="2022-11" db="UniProtKB">
        <authorList>
            <consortium name="WormBaseParasite"/>
        </authorList>
    </citation>
    <scope>IDENTIFICATION</scope>
</reference>
<dbReference type="Proteomes" id="UP000887566">
    <property type="component" value="Unplaced"/>
</dbReference>
<keyword evidence="1" id="KW-0732">Signal</keyword>
<evidence type="ECO:0000313" key="2">
    <source>
        <dbReference type="Proteomes" id="UP000887566"/>
    </source>
</evidence>
<evidence type="ECO:0000313" key="3">
    <source>
        <dbReference type="WBParaSite" id="PSAMB.scaffold3023size21861.g20129.t1"/>
    </source>
</evidence>
<organism evidence="2 3">
    <name type="scientific">Plectus sambesii</name>
    <dbReference type="NCBI Taxonomy" id="2011161"/>
    <lineage>
        <taxon>Eukaryota</taxon>
        <taxon>Metazoa</taxon>
        <taxon>Ecdysozoa</taxon>
        <taxon>Nematoda</taxon>
        <taxon>Chromadorea</taxon>
        <taxon>Plectida</taxon>
        <taxon>Plectina</taxon>
        <taxon>Plectoidea</taxon>
        <taxon>Plectidae</taxon>
        <taxon>Plectus</taxon>
    </lineage>
</organism>
<keyword evidence="2" id="KW-1185">Reference proteome</keyword>
<feature type="chain" id="PRO_5037478985" evidence="1">
    <location>
        <begin position="21"/>
        <end position="239"/>
    </location>
</feature>
<accession>A0A914W4X0</accession>